<comment type="caution">
    <text evidence="2">The sequence shown here is derived from an EMBL/GenBank/DDBJ whole genome shotgun (WGS) entry which is preliminary data.</text>
</comment>
<dbReference type="STRING" id="1203610.HMPREF1536_01997"/>
<sequence length="212" mass="23820">MKSLLSASLCLLLVCCSCAPSITRECRKGETVSATKGQFPPMIDASSRLCKYNMTIDFMRKHFSGLLLVKKTETGTYRTLFSTHFGLSLFDLEIGSDSLTVHHCIEPLNKKKILSLFYRDFSVLFGLNIPPENKAIVYNCTNPQTDIVYKLSTPGFNGYYRIDGVENRMREIKLGSGLRKTTFRSFPDSSGQETIRIRHTGLKLSIGLDVLN</sequence>
<name>A0A0F5JHI7_9BACT</name>
<evidence type="ECO:0000313" key="3">
    <source>
        <dbReference type="Proteomes" id="UP000033035"/>
    </source>
</evidence>
<organism evidence="2 3">
    <name type="scientific">Parabacteroides gordonii MS-1 = DSM 23371</name>
    <dbReference type="NCBI Taxonomy" id="1203610"/>
    <lineage>
        <taxon>Bacteria</taxon>
        <taxon>Pseudomonadati</taxon>
        <taxon>Bacteroidota</taxon>
        <taxon>Bacteroidia</taxon>
        <taxon>Bacteroidales</taxon>
        <taxon>Tannerellaceae</taxon>
        <taxon>Parabacteroides</taxon>
    </lineage>
</organism>
<keyword evidence="1" id="KW-0732">Signal</keyword>
<evidence type="ECO:0000313" key="2">
    <source>
        <dbReference type="EMBL" id="KKB57276.1"/>
    </source>
</evidence>
<accession>A0A0F5JHI7</accession>
<keyword evidence="3" id="KW-1185">Reference proteome</keyword>
<feature type="chain" id="PRO_5002489356" evidence="1">
    <location>
        <begin position="20"/>
        <end position="212"/>
    </location>
</feature>
<dbReference type="Proteomes" id="UP000033035">
    <property type="component" value="Unassembled WGS sequence"/>
</dbReference>
<dbReference type="PATRIC" id="fig|1203610.3.peg.2047"/>
<dbReference type="EMBL" id="AQHW01000013">
    <property type="protein sequence ID" value="KKB57276.1"/>
    <property type="molecule type" value="Genomic_DNA"/>
</dbReference>
<dbReference type="RefSeq" id="WP_147337525.1">
    <property type="nucleotide sequence ID" value="NZ_KE386765.1"/>
</dbReference>
<reference evidence="2 3" key="1">
    <citation type="submission" date="2013-04" db="EMBL/GenBank/DDBJ databases">
        <title>The Genome Sequence of Parabacteroides gordonii DSM 23371.</title>
        <authorList>
            <consortium name="The Broad Institute Genomics Platform"/>
            <person name="Earl A."/>
            <person name="Ward D."/>
            <person name="Feldgarden M."/>
            <person name="Gevers D."/>
            <person name="Martens E."/>
            <person name="Sakamoto M."/>
            <person name="Benno Y."/>
            <person name="Suzuki N."/>
            <person name="Matsunaga N."/>
            <person name="Koshihara K."/>
            <person name="Seki M."/>
            <person name="Komiya H."/>
            <person name="Walker B."/>
            <person name="Young S."/>
            <person name="Zeng Q."/>
            <person name="Gargeya S."/>
            <person name="Fitzgerald M."/>
            <person name="Haas B."/>
            <person name="Abouelleil A."/>
            <person name="Allen A.W."/>
            <person name="Alvarado L."/>
            <person name="Arachchi H.M."/>
            <person name="Berlin A.M."/>
            <person name="Chapman S.B."/>
            <person name="Gainer-Dewar J."/>
            <person name="Goldberg J."/>
            <person name="Griggs A."/>
            <person name="Gujja S."/>
            <person name="Hansen M."/>
            <person name="Howarth C."/>
            <person name="Imamovic A."/>
            <person name="Ireland A."/>
            <person name="Larimer J."/>
            <person name="McCowan C."/>
            <person name="Murphy C."/>
            <person name="Pearson M."/>
            <person name="Poon T.W."/>
            <person name="Priest M."/>
            <person name="Roberts A."/>
            <person name="Saif S."/>
            <person name="Shea T."/>
            <person name="Sisk P."/>
            <person name="Sykes S."/>
            <person name="Wortman J."/>
            <person name="Nusbaum C."/>
            <person name="Birren B."/>
        </authorList>
    </citation>
    <scope>NUCLEOTIDE SEQUENCE [LARGE SCALE GENOMIC DNA]</scope>
    <source>
        <strain evidence="2 3">MS-1</strain>
    </source>
</reference>
<proteinExistence type="predicted"/>
<gene>
    <name evidence="2" type="ORF">HMPREF1536_01997</name>
</gene>
<feature type="signal peptide" evidence="1">
    <location>
        <begin position="1"/>
        <end position="19"/>
    </location>
</feature>
<dbReference type="AlphaFoldDB" id="A0A0F5JHI7"/>
<evidence type="ECO:0000256" key="1">
    <source>
        <dbReference type="SAM" id="SignalP"/>
    </source>
</evidence>
<dbReference type="HOGENOM" id="CLU_1472386_0_0_10"/>
<protein>
    <submittedName>
        <fullName evidence="2">Uncharacterized protein</fullName>
    </submittedName>
</protein>